<keyword evidence="2" id="KW-1185">Reference proteome</keyword>
<name>A0A4S4LCL4_9AGAM</name>
<dbReference type="EMBL" id="SGPL01000667">
    <property type="protein sequence ID" value="THH08901.1"/>
    <property type="molecule type" value="Genomic_DNA"/>
</dbReference>
<evidence type="ECO:0000313" key="2">
    <source>
        <dbReference type="Proteomes" id="UP000310158"/>
    </source>
</evidence>
<dbReference type="OrthoDB" id="5362978at2759"/>
<protein>
    <submittedName>
        <fullName evidence="1">Uncharacterized protein</fullName>
    </submittedName>
</protein>
<reference evidence="1 2" key="1">
    <citation type="submission" date="2019-02" db="EMBL/GenBank/DDBJ databases">
        <title>Genome sequencing of the rare red list fungi Bondarzewia mesenterica.</title>
        <authorList>
            <person name="Buettner E."/>
            <person name="Kellner H."/>
        </authorList>
    </citation>
    <scope>NUCLEOTIDE SEQUENCE [LARGE SCALE GENOMIC DNA]</scope>
    <source>
        <strain evidence="1 2">DSM 108281</strain>
    </source>
</reference>
<evidence type="ECO:0000313" key="1">
    <source>
        <dbReference type="EMBL" id="THH08901.1"/>
    </source>
</evidence>
<accession>A0A4S4LCL4</accession>
<sequence length="172" mass="19426">MPWPSKITRAFTTAERAGHDPFLKNPYYGPYNKLLSTLFPLDSDFIVSFNFLPGDVDGGEDLFISFEVTLYSTLSFPGPADRQIHHRLMDMSGDAILPVLYGISAIGTKLCFYEHETAQRCMSPQHILNDPDLITNVMPKEQWDCDVLEADGEQRLRALVGQIMEACEHLQT</sequence>
<comment type="caution">
    <text evidence="1">The sequence shown here is derived from an EMBL/GenBank/DDBJ whole genome shotgun (WGS) entry which is preliminary data.</text>
</comment>
<dbReference type="AlphaFoldDB" id="A0A4S4LCL4"/>
<organism evidence="1 2">
    <name type="scientific">Bondarzewia mesenterica</name>
    <dbReference type="NCBI Taxonomy" id="1095465"/>
    <lineage>
        <taxon>Eukaryota</taxon>
        <taxon>Fungi</taxon>
        <taxon>Dikarya</taxon>
        <taxon>Basidiomycota</taxon>
        <taxon>Agaricomycotina</taxon>
        <taxon>Agaricomycetes</taxon>
        <taxon>Russulales</taxon>
        <taxon>Bondarzewiaceae</taxon>
        <taxon>Bondarzewia</taxon>
    </lineage>
</organism>
<gene>
    <name evidence="1" type="ORF">EW146_g8848</name>
</gene>
<proteinExistence type="predicted"/>
<dbReference type="Proteomes" id="UP000310158">
    <property type="component" value="Unassembled WGS sequence"/>
</dbReference>